<protein>
    <submittedName>
        <fullName evidence="1">Uncharacterized protein</fullName>
    </submittedName>
</protein>
<reference evidence="1 2" key="1">
    <citation type="submission" date="2018-04" db="EMBL/GenBank/DDBJ databases">
        <title>WGS assembly of Panicum hallii var. hallii HAL2.</title>
        <authorList>
            <person name="Lovell J."/>
            <person name="Jenkins J."/>
            <person name="Lowry D."/>
            <person name="Mamidi S."/>
            <person name="Sreedasyam A."/>
            <person name="Weng X."/>
            <person name="Barry K."/>
            <person name="Bonette J."/>
            <person name="Campitelli B."/>
            <person name="Daum C."/>
            <person name="Gordon S."/>
            <person name="Gould B."/>
            <person name="Lipzen A."/>
            <person name="MacQueen A."/>
            <person name="Palacio-Mejia J."/>
            <person name="Plott C."/>
            <person name="Shakirov E."/>
            <person name="Shu S."/>
            <person name="Yoshinaga Y."/>
            <person name="Zane M."/>
            <person name="Rokhsar D."/>
            <person name="Grimwood J."/>
            <person name="Schmutz J."/>
            <person name="Juenger T."/>
        </authorList>
    </citation>
    <scope>NUCLEOTIDE SEQUENCE [LARGE SCALE GENOMIC DNA]</scope>
    <source>
        <strain evidence="2">cv. HAL2</strain>
    </source>
</reference>
<keyword evidence="2" id="KW-1185">Reference proteome</keyword>
<name>A0A2T7DLA3_9POAL</name>
<dbReference type="Gramene" id="PUZ56358">
    <property type="protein sequence ID" value="PUZ56358"/>
    <property type="gene ID" value="GQ55_5G289600"/>
</dbReference>
<dbReference type="Proteomes" id="UP000244336">
    <property type="component" value="Chromosome 5"/>
</dbReference>
<organism evidence="1 2">
    <name type="scientific">Panicum hallii var. hallii</name>
    <dbReference type="NCBI Taxonomy" id="1504633"/>
    <lineage>
        <taxon>Eukaryota</taxon>
        <taxon>Viridiplantae</taxon>
        <taxon>Streptophyta</taxon>
        <taxon>Embryophyta</taxon>
        <taxon>Tracheophyta</taxon>
        <taxon>Spermatophyta</taxon>
        <taxon>Magnoliopsida</taxon>
        <taxon>Liliopsida</taxon>
        <taxon>Poales</taxon>
        <taxon>Poaceae</taxon>
        <taxon>PACMAD clade</taxon>
        <taxon>Panicoideae</taxon>
        <taxon>Panicodae</taxon>
        <taxon>Paniceae</taxon>
        <taxon>Panicinae</taxon>
        <taxon>Panicum</taxon>
        <taxon>Panicum sect. Panicum</taxon>
    </lineage>
</organism>
<evidence type="ECO:0000313" key="2">
    <source>
        <dbReference type="Proteomes" id="UP000244336"/>
    </source>
</evidence>
<sequence>MLIFTSKGNKPHVLPRQPPPQTFWFLAELRRRACRGRELSGSPNSTAIARARAMNSAASVQARAAAVRARATSFVATRAPSRPRMGVVPTYEYKCRWR</sequence>
<gene>
    <name evidence="1" type="ORF">GQ55_5G289600</name>
</gene>
<proteinExistence type="predicted"/>
<accession>A0A2T7DLA3</accession>
<dbReference type="AlphaFoldDB" id="A0A2T7DLA3"/>
<dbReference type="EMBL" id="CM009753">
    <property type="protein sequence ID" value="PUZ56358.1"/>
    <property type="molecule type" value="Genomic_DNA"/>
</dbReference>
<evidence type="ECO:0000313" key="1">
    <source>
        <dbReference type="EMBL" id="PUZ56358.1"/>
    </source>
</evidence>